<gene>
    <name evidence="1" type="ORF">VII00023_08719</name>
</gene>
<proteinExistence type="predicted"/>
<accession>F9S5P5</accession>
<name>F9S5P5_9VIBR</name>
<evidence type="ECO:0000313" key="1">
    <source>
        <dbReference type="EMBL" id="EGU35574.1"/>
    </source>
</evidence>
<organism evidence="1 2">
    <name type="scientific">Vibrio ichthyoenteri ATCC 700023</name>
    <dbReference type="NCBI Taxonomy" id="870968"/>
    <lineage>
        <taxon>Bacteria</taxon>
        <taxon>Pseudomonadati</taxon>
        <taxon>Pseudomonadota</taxon>
        <taxon>Gammaproteobacteria</taxon>
        <taxon>Vibrionales</taxon>
        <taxon>Vibrionaceae</taxon>
        <taxon>Vibrio</taxon>
    </lineage>
</organism>
<reference evidence="1 2" key="1">
    <citation type="journal article" date="2012" name="Int. J. Syst. Evol. Microbiol.">
        <title>Vibrio caribbeanicus sp. nov., isolated from the marine sponge Scleritoderma cyanea.</title>
        <authorList>
            <person name="Hoffmann M."/>
            <person name="Monday S.R."/>
            <person name="Allard M.W."/>
            <person name="Strain E.A."/>
            <person name="Whittaker P."/>
            <person name="Naum M."/>
            <person name="McCarthy P.J."/>
            <person name="Lopez J.V."/>
            <person name="Fischer M."/>
            <person name="Brown E.W."/>
        </authorList>
    </citation>
    <scope>NUCLEOTIDE SEQUENCE [LARGE SCALE GENOMIC DNA]</scope>
    <source>
        <strain evidence="1 2">ATCC 700023</strain>
    </source>
</reference>
<dbReference type="EMBL" id="AFWF01000224">
    <property type="protein sequence ID" value="EGU35574.1"/>
    <property type="molecule type" value="Genomic_DNA"/>
</dbReference>
<evidence type="ECO:0000313" key="2">
    <source>
        <dbReference type="Proteomes" id="UP000004605"/>
    </source>
</evidence>
<dbReference type="RefSeq" id="WP_006713817.1">
    <property type="nucleotide sequence ID" value="NZ_AFWF01000224.1"/>
</dbReference>
<dbReference type="Proteomes" id="UP000004605">
    <property type="component" value="Unassembled WGS sequence"/>
</dbReference>
<comment type="caution">
    <text evidence="1">The sequence shown here is derived from an EMBL/GenBank/DDBJ whole genome shotgun (WGS) entry which is preliminary data.</text>
</comment>
<sequence length="106" mass="12446">MITDIKRHVLRWRPLEWIRDDLENMGVPRSGAWTPTLLRERMNREPEEHAYIVGLEQELQDTISYINVMTSYNESLQGNALTKAHSQAEILQIAEYCVFLMTNQRA</sequence>
<protein>
    <submittedName>
        <fullName evidence="1">Uncharacterized protein</fullName>
    </submittedName>
</protein>
<dbReference type="AlphaFoldDB" id="F9S5P5"/>
<keyword evidence="2" id="KW-1185">Reference proteome</keyword>